<dbReference type="RefSeq" id="WP_015403800.1">
    <property type="nucleotide sequence ID" value="NC_020304.1"/>
</dbReference>
<dbReference type="KEGG" id="dsf:UWK_01551"/>
<sequence>MLILLRIVKRSTSAMRYGLFLMLFVSSQICVATTLYAEGIAITNLRMVFDNGKSVLSIEPGGMVQAYAIIK</sequence>
<accession>M1NEI0</accession>
<dbReference type="Proteomes" id="UP000011721">
    <property type="component" value="Chromosome"/>
</dbReference>
<name>M1NEI0_DESSD</name>
<protein>
    <submittedName>
        <fullName evidence="1">Uncharacterized protein</fullName>
    </submittedName>
</protein>
<gene>
    <name evidence="1" type="ordered locus">UWK_01551</name>
</gene>
<evidence type="ECO:0000313" key="2">
    <source>
        <dbReference type="Proteomes" id="UP000011721"/>
    </source>
</evidence>
<keyword evidence="2" id="KW-1185">Reference proteome</keyword>
<proteinExistence type="predicted"/>
<dbReference type="HOGENOM" id="CLU_2733505_0_0_7"/>
<dbReference type="STRING" id="1167006.UWK_01551"/>
<evidence type="ECO:0000313" key="1">
    <source>
        <dbReference type="EMBL" id="AGF78109.1"/>
    </source>
</evidence>
<organism evidence="1 2">
    <name type="scientific">Desulfocapsa sulfexigens (strain DSM 10523 / SB164P1)</name>
    <dbReference type="NCBI Taxonomy" id="1167006"/>
    <lineage>
        <taxon>Bacteria</taxon>
        <taxon>Pseudomonadati</taxon>
        <taxon>Thermodesulfobacteriota</taxon>
        <taxon>Desulfobulbia</taxon>
        <taxon>Desulfobulbales</taxon>
        <taxon>Desulfocapsaceae</taxon>
        <taxon>Desulfocapsa</taxon>
    </lineage>
</organism>
<dbReference type="EMBL" id="CP003985">
    <property type="protein sequence ID" value="AGF78109.1"/>
    <property type="molecule type" value="Genomic_DNA"/>
</dbReference>
<reference evidence="2" key="1">
    <citation type="journal article" date="2013" name="Stand. Genomic Sci.">
        <title>Complete genome sequence of Desulfocapsa sulfexigens, a marine deltaproteobacterium specialized in disproportionating inorganic sulfur compounds.</title>
        <authorList>
            <person name="Finster K.W."/>
            <person name="Kjeldsen K.U."/>
            <person name="Kube M."/>
            <person name="Reinhardt R."/>
            <person name="Mussmann M."/>
            <person name="Amann R."/>
            <person name="Schreiber L."/>
        </authorList>
    </citation>
    <scope>NUCLEOTIDE SEQUENCE [LARGE SCALE GENOMIC DNA]</scope>
    <source>
        <strain evidence="2">DSM 10523 / SB164P1</strain>
    </source>
</reference>
<dbReference type="AlphaFoldDB" id="M1NEI0"/>